<evidence type="ECO:0000259" key="1">
    <source>
        <dbReference type="Pfam" id="PF10057"/>
    </source>
</evidence>
<sequence length="231" mass="27014">MNEKVKTMESVVSRLSSTILRTHFGKGPKSVYVNIVHPYVCIQIREFISPVEKILLSKNEGTKVFELRDLMMDEIKSEFKRSFWKEAELDVVELYADWNLDGKSGMILAILKEGKIEKQLWLEDVNKKDLLEEISKVSEVSQKEPGSTEVFWLSDRSLLIRRIDIFTLLEKELINLGFTKTLKLAKRPIEQNLFKQSNLESILKCSIREIYMDWNFNEDKGYAVLVLQKYN</sequence>
<accession>A0ABU0GRI5</accession>
<name>A0ABU0GRI5_9BACL</name>
<dbReference type="Pfam" id="PF10057">
    <property type="entry name" value="MpsC"/>
    <property type="match status" value="1"/>
</dbReference>
<feature type="domain" description="Na+-translocating membrane potential-generating system MpsC" evidence="1">
    <location>
        <begin position="6"/>
        <end position="112"/>
    </location>
</feature>
<keyword evidence="3" id="KW-1185">Reference proteome</keyword>
<evidence type="ECO:0000313" key="2">
    <source>
        <dbReference type="EMBL" id="MDQ0427658.1"/>
    </source>
</evidence>
<dbReference type="Proteomes" id="UP001241988">
    <property type="component" value="Unassembled WGS sequence"/>
</dbReference>
<gene>
    <name evidence="2" type="ORF">QOZ98_000483</name>
</gene>
<reference evidence="2 3" key="1">
    <citation type="submission" date="2023-07" db="EMBL/GenBank/DDBJ databases">
        <title>Genomic Encyclopedia of Type Strains, Phase IV (KMG-IV): sequencing the most valuable type-strain genomes for metagenomic binning, comparative biology and taxonomic classification.</title>
        <authorList>
            <person name="Goeker M."/>
        </authorList>
    </citation>
    <scope>NUCLEOTIDE SEQUENCE [LARGE SCALE GENOMIC DNA]</scope>
    <source>
        <strain evidence="2 3">DSM 16419</strain>
    </source>
</reference>
<organism evidence="2 3">
    <name type="scientific">Planomicrobium stackebrandtii</name>
    <dbReference type="NCBI Taxonomy" id="253160"/>
    <lineage>
        <taxon>Bacteria</taxon>
        <taxon>Bacillati</taxon>
        <taxon>Bacillota</taxon>
        <taxon>Bacilli</taxon>
        <taxon>Bacillales</taxon>
        <taxon>Caryophanaceae</taxon>
        <taxon>Planomicrobium</taxon>
    </lineage>
</organism>
<proteinExistence type="predicted"/>
<evidence type="ECO:0000313" key="3">
    <source>
        <dbReference type="Proteomes" id="UP001241988"/>
    </source>
</evidence>
<dbReference type="EMBL" id="JAUSWB010000001">
    <property type="protein sequence ID" value="MDQ0427658.1"/>
    <property type="molecule type" value="Genomic_DNA"/>
</dbReference>
<comment type="caution">
    <text evidence="2">The sequence shown here is derived from an EMBL/GenBank/DDBJ whole genome shotgun (WGS) entry which is preliminary data.</text>
</comment>
<dbReference type="InterPro" id="IPR018745">
    <property type="entry name" value="MpsC"/>
</dbReference>
<protein>
    <submittedName>
        <fullName evidence="2">Uncharacterized protein YbcI</fullName>
    </submittedName>
</protein>